<sequence length="197" mass="22057">MRSLRKMDLVADFCYLLPTAVIAEMLGVPVADRPLFKKWTDAILNARVNDAAFFATAVPSEAVARVDEAFGEMEAYFEQMLLERRQKPRADMMSDLLASALEGRSLSIEEAIAFCRVLLPMRPGPGWWQSMPGNRYRLLRPIKSTQGYAPLCEVIAAHIRITRGVHCSPEQVIITAGALGAFLEMYPETISPKRNRV</sequence>
<dbReference type="InterPro" id="IPR015424">
    <property type="entry name" value="PyrdxlP-dep_Trfase"/>
</dbReference>
<dbReference type="PRINTS" id="PR00359">
    <property type="entry name" value="BP450"/>
</dbReference>
<dbReference type="EMBL" id="AP019376">
    <property type="protein sequence ID" value="BBH87397.1"/>
    <property type="molecule type" value="Genomic_DNA"/>
</dbReference>
<dbReference type="GO" id="GO:0020037">
    <property type="term" value="F:heme binding"/>
    <property type="evidence" value="ECO:0007669"/>
    <property type="project" value="InterPro"/>
</dbReference>
<dbReference type="SUPFAM" id="SSF48264">
    <property type="entry name" value="Cytochrome P450"/>
    <property type="match status" value="1"/>
</dbReference>
<dbReference type="AlphaFoldDB" id="A0A455SG20"/>
<comment type="similarity">
    <text evidence="1">Belongs to the cytochrome P450 family.</text>
</comment>
<dbReference type="InterPro" id="IPR015421">
    <property type="entry name" value="PyrdxlP-dep_Trfase_major"/>
</dbReference>
<proteinExistence type="inferred from homology"/>
<dbReference type="GO" id="GO:0004497">
    <property type="term" value="F:monooxygenase activity"/>
    <property type="evidence" value="ECO:0007669"/>
    <property type="project" value="InterPro"/>
</dbReference>
<dbReference type="GO" id="GO:0016705">
    <property type="term" value="F:oxidoreductase activity, acting on paired donors, with incorporation or reduction of molecular oxygen"/>
    <property type="evidence" value="ECO:0007669"/>
    <property type="project" value="InterPro"/>
</dbReference>
<accession>A0A455SG20</accession>
<evidence type="ECO:0000313" key="2">
    <source>
        <dbReference type="EMBL" id="BBH87397.1"/>
    </source>
</evidence>
<dbReference type="InterPro" id="IPR002397">
    <property type="entry name" value="Cyt_P450_B"/>
</dbReference>
<dbReference type="GO" id="GO:0005506">
    <property type="term" value="F:iron ion binding"/>
    <property type="evidence" value="ECO:0007669"/>
    <property type="project" value="InterPro"/>
</dbReference>
<dbReference type="SUPFAM" id="SSF53383">
    <property type="entry name" value="PLP-dependent transferases"/>
    <property type="match status" value="1"/>
</dbReference>
<name>A0A455SG20_9CHLR</name>
<dbReference type="PANTHER" id="PTHR46696:SF6">
    <property type="entry name" value="P450, PUTATIVE (EUROFUNG)-RELATED"/>
    <property type="match status" value="1"/>
</dbReference>
<dbReference type="PANTHER" id="PTHR46696">
    <property type="entry name" value="P450, PUTATIVE (EUROFUNG)-RELATED"/>
    <property type="match status" value="1"/>
</dbReference>
<dbReference type="Gene3D" id="1.10.630.10">
    <property type="entry name" value="Cytochrome P450"/>
    <property type="match status" value="1"/>
</dbReference>
<dbReference type="InterPro" id="IPR036396">
    <property type="entry name" value="Cyt_P450_sf"/>
</dbReference>
<evidence type="ECO:0000256" key="1">
    <source>
        <dbReference type="ARBA" id="ARBA00010617"/>
    </source>
</evidence>
<organism evidence="2">
    <name type="scientific">Thermosporothrix sp. COM3</name>
    <dbReference type="NCBI Taxonomy" id="2490863"/>
    <lineage>
        <taxon>Bacteria</taxon>
        <taxon>Bacillati</taxon>
        <taxon>Chloroflexota</taxon>
        <taxon>Ktedonobacteria</taxon>
        <taxon>Ktedonobacterales</taxon>
        <taxon>Thermosporotrichaceae</taxon>
        <taxon>Thermosporothrix</taxon>
    </lineage>
</organism>
<gene>
    <name evidence="2" type="ORF">KTC_21480</name>
</gene>
<protein>
    <submittedName>
        <fullName evidence="2">Uncharacterized protein</fullName>
    </submittedName>
</protein>
<dbReference type="Gene3D" id="3.40.640.10">
    <property type="entry name" value="Type I PLP-dependent aspartate aminotransferase-like (Major domain)"/>
    <property type="match status" value="1"/>
</dbReference>
<reference evidence="2" key="1">
    <citation type="submission" date="2018-12" db="EMBL/GenBank/DDBJ databases">
        <title>Novel natural products biosynthetic potential of the class Ktedonobacteria.</title>
        <authorList>
            <person name="Zheng Y."/>
            <person name="Saitou A."/>
            <person name="Wang C.M."/>
            <person name="Toyoda A."/>
            <person name="Minakuchi Y."/>
            <person name="Sekiguchi Y."/>
            <person name="Ueda K."/>
            <person name="Takano H."/>
            <person name="Sakai Y."/>
            <person name="Yokota A."/>
            <person name="Yabe S."/>
        </authorList>
    </citation>
    <scope>NUCLEOTIDE SEQUENCE</scope>
    <source>
        <strain evidence="2">COM3</strain>
    </source>
</reference>